<dbReference type="EMBL" id="MHCN01000010">
    <property type="protein sequence ID" value="OGY21828.1"/>
    <property type="molecule type" value="Genomic_DNA"/>
</dbReference>
<dbReference type="STRING" id="1802591.A2113_00675"/>
<name>A0A1G1W2C2_9BACT</name>
<dbReference type="Proteomes" id="UP000176299">
    <property type="component" value="Unassembled WGS sequence"/>
</dbReference>
<evidence type="ECO:0000313" key="2">
    <source>
        <dbReference type="Proteomes" id="UP000176299"/>
    </source>
</evidence>
<evidence type="ECO:0008006" key="3">
    <source>
        <dbReference type="Google" id="ProtNLM"/>
    </source>
</evidence>
<organism evidence="1 2">
    <name type="scientific">Candidatus Woykebacteria bacterium GWA1_44_8</name>
    <dbReference type="NCBI Taxonomy" id="1802591"/>
    <lineage>
        <taxon>Bacteria</taxon>
        <taxon>Candidatus Woykeibacteriota</taxon>
    </lineage>
</organism>
<comment type="caution">
    <text evidence="1">The sequence shown here is derived from an EMBL/GenBank/DDBJ whole genome shotgun (WGS) entry which is preliminary data.</text>
</comment>
<sequence length="132" mass="13647">MRQKIASGSGQALIILLVAAAVALSVLTAATLASIGQAKSSGRNELSRKVYYAAETGAEYALMKLMRDPASCAGTDNLTIGSTSVTISYSLVSGTCTVAAKAAQGNIVKTISVQSSYNPSFIFNYSGWSEIP</sequence>
<protein>
    <recommendedName>
        <fullName evidence="3">Type 4 fimbrial biogenesis protein PilX N-terminal domain-containing protein</fullName>
    </recommendedName>
</protein>
<reference evidence="1 2" key="1">
    <citation type="journal article" date="2016" name="Nat. Commun.">
        <title>Thousands of microbial genomes shed light on interconnected biogeochemical processes in an aquifer system.</title>
        <authorList>
            <person name="Anantharaman K."/>
            <person name="Brown C.T."/>
            <person name="Hug L.A."/>
            <person name="Sharon I."/>
            <person name="Castelle C.J."/>
            <person name="Probst A.J."/>
            <person name="Thomas B.C."/>
            <person name="Singh A."/>
            <person name="Wilkins M.J."/>
            <person name="Karaoz U."/>
            <person name="Brodie E.L."/>
            <person name="Williams K.H."/>
            <person name="Hubbard S.S."/>
            <person name="Banfield J.F."/>
        </authorList>
    </citation>
    <scope>NUCLEOTIDE SEQUENCE [LARGE SCALE GENOMIC DNA]</scope>
</reference>
<accession>A0A1G1W2C2</accession>
<dbReference type="AlphaFoldDB" id="A0A1G1W2C2"/>
<gene>
    <name evidence="1" type="ORF">A2113_00675</name>
</gene>
<proteinExistence type="predicted"/>
<evidence type="ECO:0000313" key="1">
    <source>
        <dbReference type="EMBL" id="OGY21828.1"/>
    </source>
</evidence>